<name>A0ABY4YIZ9_9MICO</name>
<protein>
    <submittedName>
        <fullName evidence="3">O-succinylbenzoate--CoA ligase</fullName>
        <ecNumber evidence="3">6.2.1.26</ecNumber>
    </submittedName>
</protein>
<dbReference type="NCBIfam" id="NF005877">
    <property type="entry name" value="PRK07824.1"/>
    <property type="match status" value="1"/>
</dbReference>
<feature type="domain" description="AMP-dependent synthetase/ligase" evidence="1">
    <location>
        <begin position="29"/>
        <end position="183"/>
    </location>
</feature>
<dbReference type="InterPro" id="IPR000873">
    <property type="entry name" value="AMP-dep_synth/lig_dom"/>
</dbReference>
<dbReference type="Pfam" id="PF13193">
    <property type="entry name" value="AMP-binding_C"/>
    <property type="match status" value="1"/>
</dbReference>
<dbReference type="InterPro" id="IPR045851">
    <property type="entry name" value="AMP-bd_C_sf"/>
</dbReference>
<proteinExistence type="predicted"/>
<dbReference type="PANTHER" id="PTHR43767:SF1">
    <property type="entry name" value="NONRIBOSOMAL PEPTIDE SYNTHASE PES1 (EUROFUNG)-RELATED"/>
    <property type="match status" value="1"/>
</dbReference>
<evidence type="ECO:0000259" key="1">
    <source>
        <dbReference type="Pfam" id="PF00501"/>
    </source>
</evidence>
<dbReference type="PROSITE" id="PS00455">
    <property type="entry name" value="AMP_BINDING"/>
    <property type="match status" value="1"/>
</dbReference>
<evidence type="ECO:0000313" key="3">
    <source>
        <dbReference type="EMBL" id="USQ76766.1"/>
    </source>
</evidence>
<organism evidence="3 4">
    <name type="scientific">Ornithinimicrobium cryptoxanthini</name>
    <dbReference type="NCBI Taxonomy" id="2934161"/>
    <lineage>
        <taxon>Bacteria</taxon>
        <taxon>Bacillati</taxon>
        <taxon>Actinomycetota</taxon>
        <taxon>Actinomycetes</taxon>
        <taxon>Micrococcales</taxon>
        <taxon>Ornithinimicrobiaceae</taxon>
        <taxon>Ornithinimicrobium</taxon>
    </lineage>
</organism>
<dbReference type="Gene3D" id="3.30.300.30">
    <property type="match status" value="1"/>
</dbReference>
<feature type="domain" description="AMP-binding enzyme C-terminal" evidence="2">
    <location>
        <begin position="263"/>
        <end position="334"/>
    </location>
</feature>
<dbReference type="Gene3D" id="3.40.50.12780">
    <property type="entry name" value="N-terminal domain of ligase-like"/>
    <property type="match status" value="1"/>
</dbReference>
<accession>A0ABY4YIZ9</accession>
<dbReference type="Proteomes" id="UP001056535">
    <property type="component" value="Chromosome"/>
</dbReference>
<dbReference type="GO" id="GO:0008756">
    <property type="term" value="F:o-succinylbenzoate-CoA ligase activity"/>
    <property type="evidence" value="ECO:0007669"/>
    <property type="project" value="UniProtKB-EC"/>
</dbReference>
<dbReference type="SUPFAM" id="SSF56801">
    <property type="entry name" value="Acetyl-CoA synthetase-like"/>
    <property type="match status" value="1"/>
</dbReference>
<dbReference type="InterPro" id="IPR020845">
    <property type="entry name" value="AMP-binding_CS"/>
</dbReference>
<evidence type="ECO:0000313" key="4">
    <source>
        <dbReference type="Proteomes" id="UP001056535"/>
    </source>
</evidence>
<dbReference type="EMBL" id="CP099490">
    <property type="protein sequence ID" value="USQ76766.1"/>
    <property type="molecule type" value="Genomic_DNA"/>
</dbReference>
<dbReference type="Pfam" id="PF00501">
    <property type="entry name" value="AMP-binding"/>
    <property type="match status" value="1"/>
</dbReference>
<dbReference type="InterPro" id="IPR042099">
    <property type="entry name" value="ANL_N_sf"/>
</dbReference>
<dbReference type="InterPro" id="IPR025110">
    <property type="entry name" value="AMP-bd_C"/>
</dbReference>
<dbReference type="InterPro" id="IPR050237">
    <property type="entry name" value="ATP-dep_AMP-bd_enzyme"/>
</dbReference>
<keyword evidence="3" id="KW-0436">Ligase</keyword>
<dbReference type="PANTHER" id="PTHR43767">
    <property type="entry name" value="LONG-CHAIN-FATTY-ACID--COA LIGASE"/>
    <property type="match status" value="1"/>
</dbReference>
<sequence>MPVTPPTGPVPVIDLLRTAEQALGGDGVVLTTSGSTGEPKQVELSAAALQSSAAATAERVGGHGQWLLTLPTDHVAGWQVVVRSALAGTAPVRLEGSFTVETFTSAAAHLTGPRFVSLVPTQLLRLVEDPSGLAALTDFDAVLVGGAALPASLLARAEAAGVRIHRTYGMTETSGGCVYDGTPLTEVTVQLDEGRVLLGGPVLASRYLHDPDLTAARFTTDDAGQRWFRTDDLGELVDGRLRLLGRVDDVINTGGFKVAPRPVEEALLRLPGVREAVVIAVPDPEWGQRVAAVLVGAQVSLQELRETLRAELSPHSLPRQVLWLDRLPLLRSGKPDLAALRHRCAGGGGTMGSRRSSAE</sequence>
<dbReference type="EC" id="6.2.1.26" evidence="3"/>
<reference evidence="3" key="1">
    <citation type="submission" date="2022-06" db="EMBL/GenBank/DDBJ databases">
        <title>Ornithinimicrobium JY.X270.</title>
        <authorList>
            <person name="Huang Y."/>
        </authorList>
    </citation>
    <scope>NUCLEOTIDE SEQUENCE</scope>
    <source>
        <strain evidence="3">JY.X270</strain>
    </source>
</reference>
<gene>
    <name evidence="3" type="primary">menE</name>
    <name evidence="3" type="ORF">NF557_02205</name>
</gene>
<keyword evidence="4" id="KW-1185">Reference proteome</keyword>
<evidence type="ECO:0000259" key="2">
    <source>
        <dbReference type="Pfam" id="PF13193"/>
    </source>
</evidence>
<dbReference type="RefSeq" id="WP_252621469.1">
    <property type="nucleotide sequence ID" value="NZ_CP099490.1"/>
</dbReference>